<evidence type="ECO:0000313" key="2">
    <source>
        <dbReference type="EMBL" id="QPJ63844.1"/>
    </source>
</evidence>
<reference evidence="2 3" key="1">
    <citation type="submission" date="2020-02" db="EMBL/GenBank/DDBJ databases">
        <title>Genomic and physiological characterization of two novel Nitrospinaceae genera.</title>
        <authorList>
            <person name="Mueller A.J."/>
            <person name="Jung M.-Y."/>
            <person name="Strachan C.R."/>
            <person name="Herbold C.W."/>
            <person name="Kirkegaard R.H."/>
            <person name="Daims H."/>
        </authorList>
    </citation>
    <scope>NUCLEOTIDE SEQUENCE [LARGE SCALE GENOMIC DNA]</scope>
    <source>
        <strain evidence="2">EB</strain>
    </source>
</reference>
<feature type="domain" description="Tox-PL" evidence="1">
    <location>
        <begin position="6"/>
        <end position="44"/>
    </location>
</feature>
<dbReference type="Proteomes" id="UP000594688">
    <property type="component" value="Chromosome"/>
</dbReference>
<protein>
    <recommendedName>
        <fullName evidence="1">Tox-PL domain-containing protein</fullName>
    </recommendedName>
</protein>
<dbReference type="InterPro" id="IPR028908">
    <property type="entry name" value="Tox-PL_dom"/>
</dbReference>
<dbReference type="EMBL" id="CP048685">
    <property type="protein sequence ID" value="QPJ63844.1"/>
    <property type="molecule type" value="Genomic_DNA"/>
</dbReference>
<organism evidence="2 3">
    <name type="scientific">Candidatus Nitronauta litoralis</name>
    <dbReference type="NCBI Taxonomy" id="2705533"/>
    <lineage>
        <taxon>Bacteria</taxon>
        <taxon>Pseudomonadati</taxon>
        <taxon>Nitrospinota/Tectimicrobiota group</taxon>
        <taxon>Nitrospinota</taxon>
        <taxon>Nitrospinia</taxon>
        <taxon>Nitrospinales</taxon>
        <taxon>Nitrospinaceae</taxon>
        <taxon>Candidatus Nitronauta</taxon>
    </lineage>
</organism>
<evidence type="ECO:0000313" key="3">
    <source>
        <dbReference type="Proteomes" id="UP000594688"/>
    </source>
</evidence>
<dbReference type="KEGG" id="nli:G3M70_15615"/>
<evidence type="ECO:0000259" key="1">
    <source>
        <dbReference type="Pfam" id="PF15644"/>
    </source>
</evidence>
<name>A0A7T0G1U5_9BACT</name>
<sequence>MESSFLNAGSGSRGIVFGESGRVGHVFNVTNRNGRVFFPDGQIGGPARIGKFDFFRFMRTD</sequence>
<gene>
    <name evidence="2" type="ORF">G3M70_15615</name>
</gene>
<dbReference type="Pfam" id="PF15644">
    <property type="entry name" value="Gln_amidase"/>
    <property type="match status" value="1"/>
</dbReference>
<dbReference type="AlphaFoldDB" id="A0A7T0G1U5"/>
<accession>A0A7T0G1U5</accession>
<proteinExistence type="predicted"/>